<dbReference type="AlphaFoldDB" id="A0A8J3H768"/>
<comment type="caution">
    <text evidence="1">The sequence shown here is derived from an EMBL/GenBank/DDBJ whole genome shotgun (WGS) entry which is preliminary data.</text>
</comment>
<reference evidence="1" key="1">
    <citation type="journal article" date="2014" name="Int. J. Syst. Evol. Microbiol.">
        <title>Complete genome sequence of Corynebacterium casei LMG S-19264T (=DSM 44701T), isolated from a smear-ripened cheese.</title>
        <authorList>
            <consortium name="US DOE Joint Genome Institute (JGI-PGF)"/>
            <person name="Walter F."/>
            <person name="Albersmeier A."/>
            <person name="Kalinowski J."/>
            <person name="Ruckert C."/>
        </authorList>
    </citation>
    <scope>NUCLEOTIDE SEQUENCE</scope>
    <source>
        <strain evidence="1">CGMCC 1.7081</strain>
    </source>
</reference>
<evidence type="ECO:0000313" key="2">
    <source>
        <dbReference type="Proteomes" id="UP000611500"/>
    </source>
</evidence>
<reference evidence="1" key="2">
    <citation type="submission" date="2020-09" db="EMBL/GenBank/DDBJ databases">
        <authorList>
            <person name="Sun Q."/>
            <person name="Zhou Y."/>
        </authorList>
    </citation>
    <scope>NUCLEOTIDE SEQUENCE</scope>
    <source>
        <strain evidence="1">CGMCC 1.7081</strain>
    </source>
</reference>
<dbReference type="Pfam" id="PF14234">
    <property type="entry name" value="DUF4336"/>
    <property type="match status" value="1"/>
</dbReference>
<dbReference type="PANTHER" id="PTHR33835">
    <property type="entry name" value="YALI0C07656P"/>
    <property type="match status" value="1"/>
</dbReference>
<protein>
    <recommendedName>
        <fullName evidence="3">DUF4336 domain-containing protein</fullName>
    </recommendedName>
</protein>
<dbReference type="Proteomes" id="UP000611500">
    <property type="component" value="Unassembled WGS sequence"/>
</dbReference>
<proteinExistence type="predicted"/>
<dbReference type="PANTHER" id="PTHR33835:SF1">
    <property type="entry name" value="METALLO-BETA-LACTAMASE DOMAIN-CONTAINING PROTEIN"/>
    <property type="match status" value="1"/>
</dbReference>
<dbReference type="InterPro" id="IPR036866">
    <property type="entry name" value="RibonucZ/Hydroxyglut_hydro"/>
</dbReference>
<organism evidence="1 2">
    <name type="scientific">Pseudodonghicola xiamenensis</name>
    <dbReference type="NCBI Taxonomy" id="337702"/>
    <lineage>
        <taxon>Bacteria</taxon>
        <taxon>Pseudomonadati</taxon>
        <taxon>Pseudomonadota</taxon>
        <taxon>Alphaproteobacteria</taxon>
        <taxon>Rhodobacterales</taxon>
        <taxon>Paracoccaceae</taxon>
        <taxon>Pseudodonghicola</taxon>
    </lineage>
</organism>
<dbReference type="EMBL" id="BNAP01000014">
    <property type="protein sequence ID" value="GHG95303.1"/>
    <property type="molecule type" value="Genomic_DNA"/>
</dbReference>
<evidence type="ECO:0000313" key="1">
    <source>
        <dbReference type="EMBL" id="GHG95303.1"/>
    </source>
</evidence>
<dbReference type="SUPFAM" id="SSF56281">
    <property type="entry name" value="Metallo-hydrolase/oxidoreductase"/>
    <property type="match status" value="1"/>
</dbReference>
<sequence length="233" mass="25535">MAGTRLCPLGPDIWLADGPDVTVLGFRYPTRMAVIRLGSGGLLVWSPVTLDPAVRAELAELGPVAHIVAPNALHHLSVLQWHRAFAQARLYAAPGLPEKRRDIPFDRTLGEAPDPAWAEELDQVLIRGNLITTEAVFLHRASGTVLFTDLLQGFPPDWFTGWRRAVARLDGMVGAEPAVPRKFRLAFQDRKIARVGVARVLGWPVQRLVMAHGPVVTEDAAGVLVRAFGWLGR</sequence>
<evidence type="ECO:0008006" key="3">
    <source>
        <dbReference type="Google" id="ProtNLM"/>
    </source>
</evidence>
<name>A0A8J3H768_9RHOB</name>
<accession>A0A8J3H768</accession>
<keyword evidence="2" id="KW-1185">Reference proteome</keyword>
<dbReference type="InterPro" id="IPR025638">
    <property type="entry name" value="DUF4336"/>
</dbReference>
<dbReference type="RefSeq" id="WP_028094181.1">
    <property type="nucleotide sequence ID" value="NZ_BNAP01000014.1"/>
</dbReference>
<gene>
    <name evidence="1" type="ORF">GCM10010961_28930</name>
</gene>